<dbReference type="EMBL" id="JAGFNK010001611">
    <property type="protein sequence ID" value="KAI9430166.1"/>
    <property type="molecule type" value="Genomic_DNA"/>
</dbReference>
<dbReference type="Proteomes" id="UP001207468">
    <property type="component" value="Unassembled WGS sequence"/>
</dbReference>
<gene>
    <name evidence="1" type="ORF">F5148DRAFT_1155205</name>
</gene>
<name>A0ACC0TQX2_9AGAM</name>
<proteinExistence type="predicted"/>
<evidence type="ECO:0000313" key="2">
    <source>
        <dbReference type="Proteomes" id="UP001207468"/>
    </source>
</evidence>
<comment type="caution">
    <text evidence="1">The sequence shown here is derived from an EMBL/GenBank/DDBJ whole genome shotgun (WGS) entry which is preliminary data.</text>
</comment>
<reference evidence="1" key="1">
    <citation type="submission" date="2021-03" db="EMBL/GenBank/DDBJ databases">
        <title>Evolutionary priming and transition to the ectomycorrhizal habit in an iconic lineage of mushroom-forming fungi: is preadaptation a requirement?</title>
        <authorList>
            <consortium name="DOE Joint Genome Institute"/>
            <person name="Looney B.P."/>
            <person name="Miyauchi S."/>
            <person name="Morin E."/>
            <person name="Drula E."/>
            <person name="Courty P.E."/>
            <person name="Chicoki N."/>
            <person name="Fauchery L."/>
            <person name="Kohler A."/>
            <person name="Kuo A."/>
            <person name="LaButti K."/>
            <person name="Pangilinan J."/>
            <person name="Lipzen A."/>
            <person name="Riley R."/>
            <person name="Andreopoulos W."/>
            <person name="He G."/>
            <person name="Johnson J."/>
            <person name="Barry K.W."/>
            <person name="Grigoriev I.V."/>
            <person name="Nagy L."/>
            <person name="Hibbett D."/>
            <person name="Henrissat B."/>
            <person name="Matheny P.B."/>
            <person name="Labbe J."/>
            <person name="Martin A.F."/>
        </authorList>
    </citation>
    <scope>NUCLEOTIDE SEQUENCE</scope>
    <source>
        <strain evidence="1">BPL698</strain>
    </source>
</reference>
<sequence>MQVEWGCLQSMRSKGLQADCGIVTSQPPCQRSTRSNSLPPHSGPVGAQNTDATTQQVAVAGRKHGYSDAGMSISLSAERQYRQAQKSNPIPSSSSSSTKPHSTMSRTNSSTLLEMISEFNEDRLAQDSGKDWAHNASMDHGTYEATKSFVSAMIESEIDNSSSSMASDDDAMEVEPVPVPRYAPGRKTLSSAVQRNQVGAPQSLSKSRTFPDGPKELSDFDDNKLTRRHVLSKRGPPKNLMVCFEDGTMEEKNTGNADGKGKKNPTSATAPVIDPLEKEREEILDKLRNKWRCDYHTKMAGHDAYCHPNTSTGICYCLSLQDLGLWSNAVGAAPFGTMGGHGITIPIVLRPEWGQYQQILSAQPAGNQVAPSLLPLAVKISVEIEQWFQEFEDNPLHNTTGFKFSEFGRVLKSQGFTQITQLSQSFITIQDLQGVLKIDMGTAIFIMDYTQEDVRRFKEAGGVLYH</sequence>
<accession>A0ACC0TQX2</accession>
<protein>
    <submittedName>
        <fullName evidence="1">Uncharacterized protein</fullName>
    </submittedName>
</protein>
<organism evidence="1 2">
    <name type="scientific">Russula earlei</name>
    <dbReference type="NCBI Taxonomy" id="71964"/>
    <lineage>
        <taxon>Eukaryota</taxon>
        <taxon>Fungi</taxon>
        <taxon>Dikarya</taxon>
        <taxon>Basidiomycota</taxon>
        <taxon>Agaricomycotina</taxon>
        <taxon>Agaricomycetes</taxon>
        <taxon>Russulales</taxon>
        <taxon>Russulaceae</taxon>
        <taxon>Russula</taxon>
    </lineage>
</organism>
<keyword evidence="2" id="KW-1185">Reference proteome</keyword>
<evidence type="ECO:0000313" key="1">
    <source>
        <dbReference type="EMBL" id="KAI9430166.1"/>
    </source>
</evidence>